<accession>A0A7R8WAP8</accession>
<dbReference type="EMBL" id="OB660564">
    <property type="protein sequence ID" value="CAD7225398.1"/>
    <property type="molecule type" value="Genomic_DNA"/>
</dbReference>
<name>A0A7R8WAP8_9CRUS</name>
<dbReference type="AlphaFoldDB" id="A0A7R8WAP8"/>
<gene>
    <name evidence="1" type="ORF">CTOB1V02_LOCUS3340</name>
</gene>
<feature type="non-terminal residue" evidence="1">
    <location>
        <position position="1"/>
    </location>
</feature>
<protein>
    <submittedName>
        <fullName evidence="1">Uncharacterized protein</fullName>
    </submittedName>
</protein>
<evidence type="ECO:0000313" key="1">
    <source>
        <dbReference type="EMBL" id="CAD7225398.1"/>
    </source>
</evidence>
<organism evidence="1">
    <name type="scientific">Cyprideis torosa</name>
    <dbReference type="NCBI Taxonomy" id="163714"/>
    <lineage>
        <taxon>Eukaryota</taxon>
        <taxon>Metazoa</taxon>
        <taxon>Ecdysozoa</taxon>
        <taxon>Arthropoda</taxon>
        <taxon>Crustacea</taxon>
        <taxon>Oligostraca</taxon>
        <taxon>Ostracoda</taxon>
        <taxon>Podocopa</taxon>
        <taxon>Podocopida</taxon>
        <taxon>Cytherocopina</taxon>
        <taxon>Cytheroidea</taxon>
        <taxon>Cytherideidae</taxon>
        <taxon>Cyprideis</taxon>
    </lineage>
</organism>
<proteinExistence type="predicted"/>
<reference evidence="1" key="1">
    <citation type="submission" date="2020-11" db="EMBL/GenBank/DDBJ databases">
        <authorList>
            <person name="Tran Van P."/>
        </authorList>
    </citation>
    <scope>NUCLEOTIDE SEQUENCE</scope>
</reference>
<sequence>MAEFSVHHDISQLVFLLGNKDSSTAAELYQVLDGPTNVKSGNTAGSHMTSPSSVQDVSQMASDRSAVLQKYKDLRLKNVPYLDPLMMLLGKIQRSPLVKDGLAAQFDTLHLHGFVANSNLVESTSRISGSIDAQGVGSELLTWLKVDHRCDRSSCLLCDGLNTGTIDRLLDQIHGDHVPCLNRLVGEWRSNFADHPDPRTT</sequence>